<dbReference type="GO" id="GO:0051959">
    <property type="term" value="F:dynein light intermediate chain binding"/>
    <property type="evidence" value="ECO:0007669"/>
    <property type="project" value="InterPro"/>
</dbReference>
<dbReference type="Gene3D" id="1.20.1270.280">
    <property type="match status" value="1"/>
</dbReference>
<protein>
    <recommendedName>
        <fullName evidence="1">Dynein heavy chain C-terminal domain-containing protein</fullName>
    </recommendedName>
</protein>
<dbReference type="GO" id="GO:0045505">
    <property type="term" value="F:dynein intermediate chain binding"/>
    <property type="evidence" value="ECO:0007669"/>
    <property type="project" value="InterPro"/>
</dbReference>
<dbReference type="InterPro" id="IPR043160">
    <property type="entry name" value="Dynein_C_barrel"/>
</dbReference>
<dbReference type="Proteomes" id="UP000553632">
    <property type="component" value="Unassembled WGS sequence"/>
</dbReference>
<dbReference type="GO" id="GO:0007018">
    <property type="term" value="P:microtubule-based movement"/>
    <property type="evidence" value="ECO:0007669"/>
    <property type="project" value="InterPro"/>
</dbReference>
<organism evidence="2 3">
    <name type="scientific">Perkinsus olseni</name>
    <name type="common">Perkinsus atlanticus</name>
    <dbReference type="NCBI Taxonomy" id="32597"/>
    <lineage>
        <taxon>Eukaryota</taxon>
        <taxon>Sar</taxon>
        <taxon>Alveolata</taxon>
        <taxon>Perkinsozoa</taxon>
        <taxon>Perkinsea</taxon>
        <taxon>Perkinsida</taxon>
        <taxon>Perkinsidae</taxon>
        <taxon>Perkinsus</taxon>
    </lineage>
</organism>
<sequence length="274" mass="30000">MPDVISTANGHELSFAKEESGRTISLGVFLAQEIDRFNLLVGVVKASLAALAKAIKGLIVMSSDLEEMFNSFLIQRVPAKWTAVAYPCLKPLNSWVSDFIQRVDFMNSWAHDGPPTSFWLPAFFFPQGFMTAGMQMHARAHKIPIDSLMFETNVLTYPTPDDLPEPPETGVNIHGLFLQGAGWDLDGACLQESAPAVLFIPLPVISLRPVLCADVEDSGSKYSCPLYKTSVRAGTLSTTGHSTNFIMYLSVNRSSEAAAHWVRRGVASLCMLDD</sequence>
<dbReference type="Pfam" id="PF18199">
    <property type="entry name" value="Dynein_C"/>
    <property type="match status" value="1"/>
</dbReference>
<dbReference type="OMA" id="CEIESEC"/>
<dbReference type="FunFam" id="3.10.490.20:FF:000009">
    <property type="entry name" value="Dynein heavy chain 4"/>
    <property type="match status" value="1"/>
</dbReference>
<evidence type="ECO:0000313" key="3">
    <source>
        <dbReference type="Proteomes" id="UP000553632"/>
    </source>
</evidence>
<dbReference type="GO" id="GO:0030286">
    <property type="term" value="C:dynein complex"/>
    <property type="evidence" value="ECO:0007669"/>
    <property type="project" value="InterPro"/>
</dbReference>
<dbReference type="PANTHER" id="PTHR22878">
    <property type="entry name" value="DYNEIN HEAVY CHAIN 6, AXONEMAL-LIKE-RELATED"/>
    <property type="match status" value="1"/>
</dbReference>
<dbReference type="EMBL" id="JABANO010003083">
    <property type="protein sequence ID" value="KAF4757063.1"/>
    <property type="molecule type" value="Genomic_DNA"/>
</dbReference>
<dbReference type="Gene3D" id="3.10.490.20">
    <property type="match status" value="1"/>
</dbReference>
<dbReference type="PANTHER" id="PTHR22878:SF70">
    <property type="entry name" value="DYNEIN HEAVY CHAIN 2, AXONEMAL"/>
    <property type="match status" value="1"/>
</dbReference>
<gene>
    <name evidence="2" type="ORF">FOZ63_032447</name>
</gene>
<reference evidence="2 3" key="1">
    <citation type="submission" date="2020-04" db="EMBL/GenBank/DDBJ databases">
        <title>Perkinsus olseni comparative genomics.</title>
        <authorList>
            <person name="Bogema D.R."/>
        </authorList>
    </citation>
    <scope>NUCLEOTIDE SEQUENCE [LARGE SCALE GENOMIC DNA]</scope>
    <source>
        <strain evidence="2 3">ATCC PRA-207</strain>
    </source>
</reference>
<keyword evidence="3" id="KW-1185">Reference proteome</keyword>
<dbReference type="InterPro" id="IPR026983">
    <property type="entry name" value="DHC"/>
</dbReference>
<accession>A0A7J6UIP7</accession>
<feature type="domain" description="Dynein heavy chain C-terminal" evidence="1">
    <location>
        <begin position="16"/>
        <end position="270"/>
    </location>
</feature>
<dbReference type="InterPro" id="IPR041228">
    <property type="entry name" value="Dynein_C"/>
</dbReference>
<evidence type="ECO:0000259" key="1">
    <source>
        <dbReference type="Pfam" id="PF18199"/>
    </source>
</evidence>
<dbReference type="AlphaFoldDB" id="A0A7J6UIP7"/>
<comment type="caution">
    <text evidence="2">The sequence shown here is derived from an EMBL/GenBank/DDBJ whole genome shotgun (WGS) entry which is preliminary data.</text>
</comment>
<name>A0A7J6UIP7_PEROL</name>
<proteinExistence type="predicted"/>
<evidence type="ECO:0000313" key="2">
    <source>
        <dbReference type="EMBL" id="KAF4757063.1"/>
    </source>
</evidence>